<evidence type="ECO:0000313" key="4">
    <source>
        <dbReference type="Proteomes" id="UP000017819"/>
    </source>
</evidence>
<accession>V4RAH4</accession>
<keyword evidence="4" id="KW-1185">Reference proteome</keyword>
<evidence type="ECO:0000313" key="3">
    <source>
        <dbReference type="EMBL" id="ESR23181.1"/>
    </source>
</evidence>
<dbReference type="OrthoDB" id="6077989at2"/>
<dbReference type="PATRIC" id="fig|631454.5.peg.3209"/>
<protein>
    <recommendedName>
        <fullName evidence="2">Hemerythrin-like domain-containing protein</fullName>
    </recommendedName>
</protein>
<gene>
    <name evidence="3" type="ORF">N177_3249</name>
</gene>
<dbReference type="eggNOG" id="ENOG5030DC7">
    <property type="taxonomic scope" value="Bacteria"/>
</dbReference>
<evidence type="ECO:0000259" key="2">
    <source>
        <dbReference type="Pfam" id="PF01814"/>
    </source>
</evidence>
<feature type="compositionally biased region" description="Basic and acidic residues" evidence="1">
    <location>
        <begin position="1"/>
        <end position="10"/>
    </location>
</feature>
<dbReference type="RefSeq" id="WP_023433368.1">
    <property type="nucleotide sequence ID" value="NZ_AWXZ01000039.1"/>
</dbReference>
<dbReference type="EMBL" id="AWXZ01000039">
    <property type="protein sequence ID" value="ESR23181.1"/>
    <property type="molecule type" value="Genomic_DNA"/>
</dbReference>
<sequence>MTREDDRPTPVEEALPTRQGQPRRLDEELLVLARRHPREGWPANPGLGEVARFWLDRHDAFRKLDKVIRDGSDRAVIERLGAEAFKPWLARQLNLYLGELENHHAVEDHHYFPVFRRAEPGLARGFDILDNDHEALHHAIGEIVAIANRVLQQPASDPLAFHGEMERFRESYEGLGRTLVLHLDDEEDLIIPLLIERGETGF</sequence>
<dbReference type="AlphaFoldDB" id="V4RAH4"/>
<name>V4RAH4_9HYPH</name>
<organism evidence="3 4">
    <name type="scientific">Lutibaculum baratangense AMV1</name>
    <dbReference type="NCBI Taxonomy" id="631454"/>
    <lineage>
        <taxon>Bacteria</taxon>
        <taxon>Pseudomonadati</taxon>
        <taxon>Pseudomonadota</taxon>
        <taxon>Alphaproteobacteria</taxon>
        <taxon>Hyphomicrobiales</taxon>
        <taxon>Tepidamorphaceae</taxon>
        <taxon>Lutibaculum</taxon>
    </lineage>
</organism>
<reference evidence="3 4" key="1">
    <citation type="journal article" date="2014" name="Genome Announc.">
        <title>Draft Genome Sequence of Lutibaculum baratangense Strain AMV1T, Isolated from a Mud Volcano in Andamans, India.</title>
        <authorList>
            <person name="Singh A."/>
            <person name="Sreenivas A."/>
            <person name="Sathyanarayana Reddy G."/>
            <person name="Pinnaka A.K."/>
            <person name="Shivaji S."/>
        </authorList>
    </citation>
    <scope>NUCLEOTIDE SEQUENCE [LARGE SCALE GENOMIC DNA]</scope>
    <source>
        <strain evidence="3 4">AMV1</strain>
    </source>
</reference>
<proteinExistence type="predicted"/>
<dbReference type="Proteomes" id="UP000017819">
    <property type="component" value="Unassembled WGS sequence"/>
</dbReference>
<comment type="caution">
    <text evidence="3">The sequence shown here is derived from an EMBL/GenBank/DDBJ whole genome shotgun (WGS) entry which is preliminary data.</text>
</comment>
<feature type="domain" description="Hemerythrin-like" evidence="2">
    <location>
        <begin position="52"/>
        <end position="194"/>
    </location>
</feature>
<feature type="region of interest" description="Disordered" evidence="1">
    <location>
        <begin position="1"/>
        <end position="22"/>
    </location>
</feature>
<evidence type="ECO:0000256" key="1">
    <source>
        <dbReference type="SAM" id="MobiDB-lite"/>
    </source>
</evidence>
<dbReference type="STRING" id="631454.N177_3249"/>
<dbReference type="Pfam" id="PF01814">
    <property type="entry name" value="Hemerythrin"/>
    <property type="match status" value="1"/>
</dbReference>
<dbReference type="InterPro" id="IPR012312">
    <property type="entry name" value="Hemerythrin-like"/>
</dbReference>
<dbReference type="Gene3D" id="1.20.120.520">
    <property type="entry name" value="nmb1532 protein domain like"/>
    <property type="match status" value="1"/>
</dbReference>